<dbReference type="InterPro" id="IPR020616">
    <property type="entry name" value="Thiolase_N"/>
</dbReference>
<dbReference type="NCBIfam" id="NF005889">
    <property type="entry name" value="PRK07850.1"/>
    <property type="match status" value="1"/>
</dbReference>
<evidence type="ECO:0000256" key="4">
    <source>
        <dbReference type="PIRSR" id="PIRSR000429-1"/>
    </source>
</evidence>
<evidence type="ECO:0000256" key="1">
    <source>
        <dbReference type="ARBA" id="ARBA00010982"/>
    </source>
</evidence>
<dbReference type="SUPFAM" id="SSF53901">
    <property type="entry name" value="Thiolase-like"/>
    <property type="match status" value="2"/>
</dbReference>
<proteinExistence type="inferred from homology"/>
<dbReference type="PANTHER" id="PTHR43365">
    <property type="entry name" value="BLR7806 PROTEIN"/>
    <property type="match status" value="1"/>
</dbReference>
<feature type="domain" description="Thiolase N-terminal" evidence="6">
    <location>
        <begin position="1"/>
        <end position="253"/>
    </location>
</feature>
<dbReference type="KEGG" id="nano:G5V58_09910"/>
<sequence length="383" mass="40183">MIIDAVRTPLGKRNGWLAGVHPAALLGFVQGEVLRRAGLDPELVEQVVGGCVTQAGEQSNDMVRRAWLHAGLPQHTGATTIDAQCGSGQQSAHLVHDMVAAGTIDVGIACGVEAMSRIPLGANVPPGLGDPRPDDWTIDMPNQFEAADRIAGRRGLTRADLDAFGLASQQKARVAVDEGRFKREVAAYVAPVLGEDGEPTGETRVVDADQGLRDTTLEGLAGLRTVLPDGLHTAGTSSQISDGASAVLIMDEDKARALGLTPRARIVSHCLVGSDPYYHLDGPVEATQRLLDRTGMAIGDVDLFEVNEAFASVVLSWASQHRPDLDRVNVNGGAIALGHPVGSTGTRLLTTALHELERRDGSTALVSMCAGGAMATGTVLERV</sequence>
<dbReference type="EMBL" id="CP049257">
    <property type="protein sequence ID" value="QIG43031.1"/>
    <property type="molecule type" value="Genomic_DNA"/>
</dbReference>
<keyword evidence="2 5" id="KW-0808">Transferase</keyword>
<dbReference type="PROSITE" id="PS00737">
    <property type="entry name" value="THIOLASE_2"/>
    <property type="match status" value="1"/>
</dbReference>
<name>A0A6G6WCF8_9ACTN</name>
<dbReference type="InterPro" id="IPR020617">
    <property type="entry name" value="Thiolase_C"/>
</dbReference>
<dbReference type="InterPro" id="IPR016039">
    <property type="entry name" value="Thiolase-like"/>
</dbReference>
<dbReference type="PIRSF" id="PIRSF000429">
    <property type="entry name" value="Ac-CoA_Ac_transf"/>
    <property type="match status" value="1"/>
</dbReference>
<evidence type="ECO:0000256" key="2">
    <source>
        <dbReference type="ARBA" id="ARBA00022679"/>
    </source>
</evidence>
<evidence type="ECO:0000259" key="6">
    <source>
        <dbReference type="Pfam" id="PF00108"/>
    </source>
</evidence>
<dbReference type="InterPro" id="IPR002155">
    <property type="entry name" value="Thiolase"/>
</dbReference>
<keyword evidence="9" id="KW-1185">Reference proteome</keyword>
<evidence type="ECO:0000259" key="7">
    <source>
        <dbReference type="Pfam" id="PF02803"/>
    </source>
</evidence>
<comment type="similarity">
    <text evidence="1 5">Belongs to the thiolase-like superfamily. Thiolase family.</text>
</comment>
<dbReference type="NCBIfam" id="TIGR01930">
    <property type="entry name" value="AcCoA-C-Actrans"/>
    <property type="match status" value="1"/>
</dbReference>
<feature type="active site" description="Proton acceptor" evidence="4">
    <location>
        <position position="369"/>
    </location>
</feature>
<dbReference type="Pfam" id="PF00108">
    <property type="entry name" value="Thiolase_N"/>
    <property type="match status" value="1"/>
</dbReference>
<dbReference type="RefSeq" id="WP_165231747.1">
    <property type="nucleotide sequence ID" value="NZ_CP049257.1"/>
</dbReference>
<dbReference type="AlphaFoldDB" id="A0A6G6WCF8"/>
<evidence type="ECO:0000256" key="5">
    <source>
        <dbReference type="RuleBase" id="RU003557"/>
    </source>
</evidence>
<evidence type="ECO:0000313" key="8">
    <source>
        <dbReference type="EMBL" id="QIG43031.1"/>
    </source>
</evidence>
<accession>A0A6G6WCF8</accession>
<dbReference type="Proteomes" id="UP000502996">
    <property type="component" value="Chromosome"/>
</dbReference>
<dbReference type="InterPro" id="IPR020613">
    <property type="entry name" value="Thiolase_CS"/>
</dbReference>
<feature type="domain" description="Thiolase C-terminal" evidence="7">
    <location>
        <begin position="261"/>
        <end position="382"/>
    </location>
</feature>
<dbReference type="GO" id="GO:0016747">
    <property type="term" value="F:acyltransferase activity, transferring groups other than amino-acyl groups"/>
    <property type="evidence" value="ECO:0007669"/>
    <property type="project" value="InterPro"/>
</dbReference>
<dbReference type="PROSITE" id="PS00099">
    <property type="entry name" value="THIOLASE_3"/>
    <property type="match status" value="1"/>
</dbReference>
<dbReference type="CDD" id="cd00751">
    <property type="entry name" value="thiolase"/>
    <property type="match status" value="1"/>
</dbReference>
<keyword evidence="3 5" id="KW-0012">Acyltransferase</keyword>
<dbReference type="PANTHER" id="PTHR43365:SF1">
    <property type="entry name" value="ACETYL-COA C-ACYLTRANSFERASE"/>
    <property type="match status" value="1"/>
</dbReference>
<organism evidence="8 9">
    <name type="scientific">Nocardioides anomalus</name>
    <dbReference type="NCBI Taxonomy" id="2712223"/>
    <lineage>
        <taxon>Bacteria</taxon>
        <taxon>Bacillati</taxon>
        <taxon>Actinomycetota</taxon>
        <taxon>Actinomycetes</taxon>
        <taxon>Propionibacteriales</taxon>
        <taxon>Nocardioidaceae</taxon>
        <taxon>Nocardioides</taxon>
    </lineage>
</organism>
<evidence type="ECO:0000313" key="9">
    <source>
        <dbReference type="Proteomes" id="UP000502996"/>
    </source>
</evidence>
<evidence type="ECO:0000256" key="3">
    <source>
        <dbReference type="ARBA" id="ARBA00023315"/>
    </source>
</evidence>
<reference evidence="8 9" key="1">
    <citation type="submission" date="2020-02" db="EMBL/GenBank/DDBJ databases">
        <title>Full genome sequence of Nocardioides sp. R-3366.</title>
        <authorList>
            <person name="Im W.-T."/>
        </authorList>
    </citation>
    <scope>NUCLEOTIDE SEQUENCE [LARGE SCALE GENOMIC DNA]</scope>
    <source>
        <strain evidence="8 9">R-3366</strain>
    </source>
</reference>
<gene>
    <name evidence="8" type="ORF">G5V58_09910</name>
</gene>
<feature type="active site" description="Acyl-thioester intermediate" evidence="4">
    <location>
        <position position="85"/>
    </location>
</feature>
<feature type="active site" description="Proton acceptor" evidence="4">
    <location>
        <position position="339"/>
    </location>
</feature>
<dbReference type="Gene3D" id="3.40.47.10">
    <property type="match status" value="2"/>
</dbReference>
<dbReference type="Pfam" id="PF02803">
    <property type="entry name" value="Thiolase_C"/>
    <property type="match status" value="1"/>
</dbReference>
<protein>
    <submittedName>
        <fullName evidence="8">Steroid 3-ketoacyl-CoA thiolase</fullName>
    </submittedName>
</protein>
<dbReference type="InterPro" id="IPR020610">
    <property type="entry name" value="Thiolase_AS"/>
</dbReference>